<gene>
    <name evidence="1" type="ORF">G3A56_09100</name>
</gene>
<dbReference type="RefSeq" id="WP_164056304.1">
    <property type="nucleotide sequence ID" value="NZ_CP048632.1"/>
</dbReference>
<reference evidence="1 2" key="1">
    <citation type="submission" date="2020-02" db="EMBL/GenBank/DDBJ databases">
        <title>Plant-Promoting Endophytic Bacterium Rhizobium oryzihabitans sp. nov., Isolated from the Root of Rice.</title>
        <authorList>
            <person name="zhao J."/>
            <person name="Zhang G."/>
        </authorList>
    </citation>
    <scope>NUCLEOTIDE SEQUENCE [LARGE SCALE GENOMIC DNA]</scope>
    <source>
        <strain evidence="1 2">M15</strain>
    </source>
</reference>
<proteinExistence type="predicted"/>
<dbReference type="AlphaFoldDB" id="A0A7L5BH77"/>
<evidence type="ECO:0000313" key="1">
    <source>
        <dbReference type="EMBL" id="QIB38126.1"/>
    </source>
</evidence>
<dbReference type="KEGG" id="roy:G3A56_09100"/>
<organism evidence="1 2">
    <name type="scientific">Rhizobium oryzihabitans</name>
    <dbReference type="NCBI Taxonomy" id="2267833"/>
    <lineage>
        <taxon>Bacteria</taxon>
        <taxon>Pseudomonadati</taxon>
        <taxon>Pseudomonadota</taxon>
        <taxon>Alphaproteobacteria</taxon>
        <taxon>Hyphomicrobiales</taxon>
        <taxon>Rhizobiaceae</taxon>
        <taxon>Rhizobium/Agrobacterium group</taxon>
        <taxon>Rhizobium</taxon>
    </lineage>
</organism>
<evidence type="ECO:0000313" key="2">
    <source>
        <dbReference type="Proteomes" id="UP000464865"/>
    </source>
</evidence>
<protein>
    <submittedName>
        <fullName evidence="1">Uncharacterized protein</fullName>
    </submittedName>
</protein>
<dbReference type="EMBL" id="CP048632">
    <property type="protein sequence ID" value="QIB38126.1"/>
    <property type="molecule type" value="Genomic_DNA"/>
</dbReference>
<dbReference type="Proteomes" id="UP000464865">
    <property type="component" value="Chromosome M15-11"/>
</dbReference>
<name>A0A7L5BH77_9HYPH</name>
<sequence length="193" mass="21757">MASVVSICNTALSHIGKATISDINEQSEEANQCKLHYGLTRDTMLQGFNWQFANRKLVLAEVANPWPERWERAYTRPTDCLKPIRIIPEVDPRMSTDEIPYEAGEGLIFTSQSAAKLEYTRLIDDPARFPPLFLDALCWALATKICLPLTKDQSLRKDAFQIAAQTLNAAQVSDANEQQDSYDYPSTFIRARG</sequence>
<keyword evidence="2" id="KW-1185">Reference proteome</keyword>
<accession>A0A7L5BH77</accession>